<accession>A0ACC0J1F7</accession>
<proteinExistence type="predicted"/>
<dbReference type="Proteomes" id="UP001060215">
    <property type="component" value="Chromosome 1"/>
</dbReference>
<evidence type="ECO:0000313" key="2">
    <source>
        <dbReference type="Proteomes" id="UP001060215"/>
    </source>
</evidence>
<keyword evidence="2" id="KW-1185">Reference proteome</keyword>
<sequence>MEAHLVQVQVQLSPFLLCRPRPLRCPPVAGCKSLSSASPSEASSLASTSSLFAPFGTIGVEKDITKPQCQAAIKRLMAQNGCQVFDLVLHDGSSNVGGAWAQNATS</sequence>
<evidence type="ECO:0000313" key="1">
    <source>
        <dbReference type="EMBL" id="KAI8031522.1"/>
    </source>
</evidence>
<dbReference type="EMBL" id="CM045758">
    <property type="protein sequence ID" value="KAI8031522.1"/>
    <property type="molecule type" value="Genomic_DNA"/>
</dbReference>
<protein>
    <submittedName>
        <fullName evidence="1">Uncharacterized protein</fullName>
    </submittedName>
</protein>
<organism evidence="1 2">
    <name type="scientific">Camellia lanceoleosa</name>
    <dbReference type="NCBI Taxonomy" id="1840588"/>
    <lineage>
        <taxon>Eukaryota</taxon>
        <taxon>Viridiplantae</taxon>
        <taxon>Streptophyta</taxon>
        <taxon>Embryophyta</taxon>
        <taxon>Tracheophyta</taxon>
        <taxon>Spermatophyta</taxon>
        <taxon>Magnoliopsida</taxon>
        <taxon>eudicotyledons</taxon>
        <taxon>Gunneridae</taxon>
        <taxon>Pentapetalae</taxon>
        <taxon>asterids</taxon>
        <taxon>Ericales</taxon>
        <taxon>Theaceae</taxon>
        <taxon>Camellia</taxon>
    </lineage>
</organism>
<comment type="caution">
    <text evidence="1">The sequence shown here is derived from an EMBL/GenBank/DDBJ whole genome shotgun (WGS) entry which is preliminary data.</text>
</comment>
<gene>
    <name evidence="1" type="ORF">LOK49_LG01G03168</name>
</gene>
<name>A0ACC0J1F7_9ERIC</name>
<reference evidence="1 2" key="1">
    <citation type="journal article" date="2022" name="Plant J.">
        <title>Chromosome-level genome of Camellia lanceoleosa provides a valuable resource for understanding genome evolution and self-incompatibility.</title>
        <authorList>
            <person name="Gong W."/>
            <person name="Xiao S."/>
            <person name="Wang L."/>
            <person name="Liao Z."/>
            <person name="Chang Y."/>
            <person name="Mo W."/>
            <person name="Hu G."/>
            <person name="Li W."/>
            <person name="Zhao G."/>
            <person name="Zhu H."/>
            <person name="Hu X."/>
            <person name="Ji K."/>
            <person name="Xiang X."/>
            <person name="Song Q."/>
            <person name="Yuan D."/>
            <person name="Jin S."/>
            <person name="Zhang L."/>
        </authorList>
    </citation>
    <scope>NUCLEOTIDE SEQUENCE [LARGE SCALE GENOMIC DNA]</scope>
    <source>
        <strain evidence="1">SQ_2022a</strain>
    </source>
</reference>